<dbReference type="Proteomes" id="UP000054703">
    <property type="component" value="Unassembled WGS sequence"/>
</dbReference>
<dbReference type="STRING" id="45074.Lsan_1825"/>
<organism evidence="2 3">
    <name type="scientific">Legionella santicrucis</name>
    <dbReference type="NCBI Taxonomy" id="45074"/>
    <lineage>
        <taxon>Bacteria</taxon>
        <taxon>Pseudomonadati</taxon>
        <taxon>Pseudomonadota</taxon>
        <taxon>Gammaproteobacteria</taxon>
        <taxon>Legionellales</taxon>
        <taxon>Legionellaceae</taxon>
        <taxon>Legionella</taxon>
    </lineage>
</organism>
<sequence>MLLFSSTLIKHKLSFTKLSDCMQHLSTAAKWAEDEWGYIRNKGVEFRMDVLRSLSNNTYIGTFAGVPVAMFALLDHLYHEDLYQATDKLPNSRELMYVYVKKDYRGLGFGKQIIEEAKKIAANSEVDLILLDTLKPNLNRLYEKYGAEVICEGRLFSHPTEVLSIKM</sequence>
<dbReference type="PROSITE" id="PS51186">
    <property type="entry name" value="GNAT"/>
    <property type="match status" value="1"/>
</dbReference>
<dbReference type="RefSeq" id="WP_058514109.1">
    <property type="nucleotide sequence ID" value="NZ_CAAAIH010000065.1"/>
</dbReference>
<dbReference type="InterPro" id="IPR016181">
    <property type="entry name" value="Acyl_CoA_acyltransferase"/>
</dbReference>
<feature type="domain" description="N-acetyltransferase" evidence="1">
    <location>
        <begin position="13"/>
        <end position="167"/>
    </location>
</feature>
<protein>
    <submittedName>
        <fullName evidence="2">Putative Acyl-CoA N-acyltransferase</fullName>
    </submittedName>
</protein>
<evidence type="ECO:0000313" key="2">
    <source>
        <dbReference type="EMBL" id="KTD61489.1"/>
    </source>
</evidence>
<proteinExistence type="predicted"/>
<dbReference type="CDD" id="cd04301">
    <property type="entry name" value="NAT_SF"/>
    <property type="match status" value="1"/>
</dbReference>
<evidence type="ECO:0000259" key="1">
    <source>
        <dbReference type="PROSITE" id="PS51186"/>
    </source>
</evidence>
<reference evidence="2 3" key="1">
    <citation type="submission" date="2015-11" db="EMBL/GenBank/DDBJ databases">
        <title>Genomic analysis of 38 Legionella species identifies large and diverse effector repertoires.</title>
        <authorList>
            <person name="Burstein D."/>
            <person name="Amaro F."/>
            <person name="Zusman T."/>
            <person name="Lifshitz Z."/>
            <person name="Cohen O."/>
            <person name="Gilbert J.A."/>
            <person name="Pupko T."/>
            <person name="Shuman H.A."/>
            <person name="Segal G."/>
        </authorList>
    </citation>
    <scope>NUCLEOTIDE SEQUENCE [LARGE SCALE GENOMIC DNA]</scope>
    <source>
        <strain evidence="2 3">SC-63-C7</strain>
    </source>
</reference>
<evidence type="ECO:0000313" key="3">
    <source>
        <dbReference type="Proteomes" id="UP000054703"/>
    </source>
</evidence>
<comment type="caution">
    <text evidence="2">The sequence shown here is derived from an EMBL/GenBank/DDBJ whole genome shotgun (WGS) entry which is preliminary data.</text>
</comment>
<accession>A0A0W0YX82</accession>
<keyword evidence="3" id="KW-1185">Reference proteome</keyword>
<dbReference type="SUPFAM" id="SSF55729">
    <property type="entry name" value="Acyl-CoA N-acyltransferases (Nat)"/>
    <property type="match status" value="1"/>
</dbReference>
<dbReference type="GO" id="GO:0016747">
    <property type="term" value="F:acyltransferase activity, transferring groups other than amino-acyl groups"/>
    <property type="evidence" value="ECO:0007669"/>
    <property type="project" value="InterPro"/>
</dbReference>
<keyword evidence="2" id="KW-0808">Transferase</keyword>
<keyword evidence="2" id="KW-0012">Acyltransferase</keyword>
<dbReference type="EMBL" id="LNYU01000039">
    <property type="protein sequence ID" value="KTD61489.1"/>
    <property type="molecule type" value="Genomic_DNA"/>
</dbReference>
<gene>
    <name evidence="2" type="ORF">Lsan_1825</name>
</gene>
<name>A0A0W0YX82_9GAMM</name>
<dbReference type="AlphaFoldDB" id="A0A0W0YX82"/>
<dbReference type="Gene3D" id="3.40.630.30">
    <property type="match status" value="1"/>
</dbReference>
<dbReference type="InterPro" id="IPR000182">
    <property type="entry name" value="GNAT_dom"/>
</dbReference>
<dbReference type="PATRIC" id="fig|45074.5.peg.1944"/>
<dbReference type="OrthoDB" id="5867071at2"/>
<dbReference type="Pfam" id="PF13508">
    <property type="entry name" value="Acetyltransf_7"/>
    <property type="match status" value="1"/>
</dbReference>